<evidence type="ECO:0000256" key="2">
    <source>
        <dbReference type="ARBA" id="ARBA00022490"/>
    </source>
</evidence>
<evidence type="ECO:0000313" key="6">
    <source>
        <dbReference type="Proteomes" id="UP000018468"/>
    </source>
</evidence>
<feature type="coiled-coil region" evidence="4">
    <location>
        <begin position="552"/>
        <end position="699"/>
    </location>
</feature>
<reference evidence="5" key="3">
    <citation type="submission" date="2025-09" db="UniProtKB">
        <authorList>
            <consortium name="Ensembl"/>
        </authorList>
    </citation>
    <scope>IDENTIFICATION</scope>
</reference>
<dbReference type="GO" id="GO:0005737">
    <property type="term" value="C:cytoplasm"/>
    <property type="evidence" value="ECO:0007669"/>
    <property type="project" value="UniProtKB-SubCell"/>
</dbReference>
<dbReference type="PANTHER" id="PTHR18875">
    <property type="entry name" value="SARCOMA ANTIGEN NY-SAR-24/CYTOSKELETAL PROTEIN SOJO"/>
    <property type="match status" value="1"/>
</dbReference>
<evidence type="ECO:0000256" key="3">
    <source>
        <dbReference type="ARBA" id="ARBA00023054"/>
    </source>
</evidence>
<dbReference type="PANTHER" id="PTHR18875:SF8">
    <property type="entry name" value="COILED-COIL DOMAIN-CONTAINING PROTEIN 18"/>
    <property type="match status" value="1"/>
</dbReference>
<comment type="subcellular location">
    <subcellularLocation>
        <location evidence="1">Cytoplasm</location>
    </subcellularLocation>
</comment>
<dbReference type="eggNOG" id="ENOG502QTZW">
    <property type="taxonomic scope" value="Eukaryota"/>
</dbReference>
<sequence length="1294" mass="145802">FVMFVSCLLQTEDAEEYLVANVVALRKQLRRTESSLQSLGEQLRKVKPNPSLIHSWPTAWTREIILPLVGGKGGLGCSINPPGKGKVKLCNGSLALQSFSGPPSSAQLVEMENAQLRSKLSTIREENSSLLIENRQLASKVEGLQCELTNSRTKIRLLESTVGSRASVIPVLKEQIHGLDAEVKAQENALRDAQLRLEQSQQSKLFSERAAETLKEELRKVKTELAERTRQWKRTEQQRNEALLNAEKLTVAFQEYKVNVSVKLKKAAEAEQRLKAGLEQREAGQEALRSRCAELEREGSEMSRQIRQLSEEHGKSQLMQSLLAAEKTDLQSLLEESRQQILKLEGELAGREPVLRERESLRRENGDLRALSDCQSQRLAQCQRELEESQAELTSLESILAQLQFKEVQTQGQVHASSCQTAAQHNSRCQSLRCRGLCEACDGLAPAACPRLEPVCRAVVRRVRACSAALMTADAHGVFQDEDGVLRAELGGGAPKDCGGGRKAVSQDLRLQLSRKDPGPPDSQGPCSAVPSELARATQVFLYVTELCLPAVACAETQLKRKSSRLAALQRQIEEKTSAYSTAAVRNTELEQDLLEKNSSLQRLQNTLNRKQKDFQVTLERTKSLHVEQCKELESQIELSRCHLEQQQGQMKELERRVSSAQQDRRSAQQRADSLQTALAQLQQEMEVNETRNKETLRTLSEQAAGSSTQVKLLESALSTCKEELAFCLRKVEESKELYEKQLEMKSKEVEALQAEARRSTLTVQEAAQGNLQLQHSLHQQQDMLQQSTARIAELEDSQAQLQRQVSVLEQELERQKAGAARELKEREDKLQEACEEGGDRARQAAELSSTVRRLTMELAGCRAELTETEKELLRLRRDSSSKASQLSQLELTLQETQGQLEKKSDLVMDLEEKLHRSEADRRNSLQRTQLLESQLQSVRGELTDTLGHLQELRDVLQKTQLSAEEKEAFIDKLAGELRECKKELDDRNNELLDMDTALKDRQWELQQRASQLSQLEVTVREHKSEMEQKISRLEGALEKSQQEVKEREKQVHFLSERLELAKTQLQEKEDSEKVLFSLSYKTKHPSRKLNEQKETDHVLGPFDIWFGVATESQEALAQGQQVRLCRERLQRAVQDLQESQEQTDRLARELALSAQLAHEKEARANRLAEELGAAQARAAQAEERLQARVKAQQEEMEDIKQAHRAELSALRESREQLLQTTGSVSSTLKSSQDRLGGRLQQMGAELAEAQGNIAGLQAELAARDQEAQAEREALLIKDAEIARLQARISSQER</sequence>
<feature type="coiled-coil region" evidence="4">
    <location>
        <begin position="176"/>
        <end position="231"/>
    </location>
</feature>
<evidence type="ECO:0000313" key="5">
    <source>
        <dbReference type="Ensembl" id="ENSLOCP00000005548.1"/>
    </source>
</evidence>
<name>W5MAY9_LEPOC</name>
<dbReference type="InParanoid" id="W5MAY9"/>
<dbReference type="HOGENOM" id="CLU_004651_2_0_1"/>
<feature type="coiled-coil region" evidence="4">
    <location>
        <begin position="729"/>
        <end position="928"/>
    </location>
</feature>
<feature type="coiled-coil region" evidence="4">
    <location>
        <begin position="372"/>
        <end position="406"/>
    </location>
</feature>
<feature type="coiled-coil region" evidence="4">
    <location>
        <begin position="278"/>
        <end position="347"/>
    </location>
</feature>
<dbReference type="Proteomes" id="UP000018468">
    <property type="component" value="Linkage group LG10"/>
</dbReference>
<dbReference type="EMBL" id="AHAT01018332">
    <property type="status" value="NOT_ANNOTATED_CDS"/>
    <property type="molecule type" value="Genomic_DNA"/>
</dbReference>
<reference evidence="5" key="2">
    <citation type="submission" date="2025-08" db="UniProtKB">
        <authorList>
            <consortium name="Ensembl"/>
        </authorList>
    </citation>
    <scope>IDENTIFICATION</scope>
</reference>
<dbReference type="STRING" id="7918.ENSLOCP00000005548"/>
<keyword evidence="3 4" id="KW-0175">Coiled coil</keyword>
<reference evidence="6" key="1">
    <citation type="submission" date="2011-12" db="EMBL/GenBank/DDBJ databases">
        <title>The Draft Genome of Lepisosteus oculatus.</title>
        <authorList>
            <consortium name="The Broad Institute Genome Assembly &amp; Analysis Group"/>
            <consortium name="Computational R&amp;D Group"/>
            <consortium name="and Sequencing Platform"/>
            <person name="Di Palma F."/>
            <person name="Alfoldi J."/>
            <person name="Johnson J."/>
            <person name="Berlin A."/>
            <person name="Gnerre S."/>
            <person name="Jaffe D."/>
            <person name="MacCallum I."/>
            <person name="Young S."/>
            <person name="Walker B.J."/>
            <person name="Lander E.S."/>
            <person name="Lindblad-Toh K."/>
        </authorList>
    </citation>
    <scope>NUCLEOTIDE SEQUENCE [LARGE SCALE GENOMIC DNA]</scope>
</reference>
<dbReference type="Bgee" id="ENSLOCG00000004628">
    <property type="expression patterns" value="Expressed in testis and 13 other cell types or tissues"/>
</dbReference>
<keyword evidence="2" id="KW-0963">Cytoplasm</keyword>
<feature type="coiled-coil region" evidence="4">
    <location>
        <begin position="1123"/>
        <end position="1267"/>
    </location>
</feature>
<evidence type="ECO:0000256" key="1">
    <source>
        <dbReference type="ARBA" id="ARBA00004496"/>
    </source>
</evidence>
<dbReference type="Ensembl" id="ENSLOCT00000005556.1">
    <property type="protein sequence ID" value="ENSLOCP00000005548.1"/>
    <property type="gene ID" value="ENSLOCG00000004628.1"/>
</dbReference>
<protein>
    <submittedName>
        <fullName evidence="5">Coiled-coil domain containing 18</fullName>
    </submittedName>
</protein>
<organism evidence="5 6">
    <name type="scientific">Lepisosteus oculatus</name>
    <name type="common">Spotted gar</name>
    <dbReference type="NCBI Taxonomy" id="7918"/>
    <lineage>
        <taxon>Eukaryota</taxon>
        <taxon>Metazoa</taxon>
        <taxon>Chordata</taxon>
        <taxon>Craniata</taxon>
        <taxon>Vertebrata</taxon>
        <taxon>Euteleostomi</taxon>
        <taxon>Actinopterygii</taxon>
        <taxon>Neopterygii</taxon>
        <taxon>Holostei</taxon>
        <taxon>Semionotiformes</taxon>
        <taxon>Lepisosteidae</taxon>
        <taxon>Lepisosteus</taxon>
    </lineage>
</organism>
<dbReference type="OMA" id="SKQPWES"/>
<evidence type="ECO:0000256" key="4">
    <source>
        <dbReference type="SAM" id="Coils"/>
    </source>
</evidence>
<keyword evidence="6" id="KW-1185">Reference proteome</keyword>
<dbReference type="EMBL" id="AHAT01018331">
    <property type="status" value="NOT_ANNOTATED_CDS"/>
    <property type="molecule type" value="Genomic_DNA"/>
</dbReference>
<dbReference type="GeneTree" id="ENSGT00940000153190"/>
<proteinExistence type="predicted"/>
<accession>W5MAY9</accession>
<feature type="coiled-coil region" evidence="4">
    <location>
        <begin position="964"/>
        <end position="1072"/>
    </location>
</feature>